<evidence type="ECO:0000313" key="1">
    <source>
        <dbReference type="EMBL" id="CAK9141161.1"/>
    </source>
</evidence>
<name>A0ABC8RA36_9AQUA</name>
<dbReference type="EMBL" id="CAUOFW020001103">
    <property type="protein sequence ID" value="CAK9141161.1"/>
    <property type="molecule type" value="Genomic_DNA"/>
</dbReference>
<comment type="caution">
    <text evidence="1">The sequence shown here is derived from an EMBL/GenBank/DDBJ whole genome shotgun (WGS) entry which is preliminary data.</text>
</comment>
<protein>
    <submittedName>
        <fullName evidence="1">Uncharacterized protein</fullName>
    </submittedName>
</protein>
<reference evidence="1 2" key="1">
    <citation type="submission" date="2024-02" db="EMBL/GenBank/DDBJ databases">
        <authorList>
            <person name="Vignale AGUSTIN F."/>
            <person name="Sosa J E."/>
            <person name="Modenutti C."/>
        </authorList>
    </citation>
    <scope>NUCLEOTIDE SEQUENCE [LARGE SCALE GENOMIC DNA]</scope>
</reference>
<dbReference type="Proteomes" id="UP001642360">
    <property type="component" value="Unassembled WGS sequence"/>
</dbReference>
<evidence type="ECO:0000313" key="2">
    <source>
        <dbReference type="Proteomes" id="UP001642360"/>
    </source>
</evidence>
<keyword evidence="2" id="KW-1185">Reference proteome</keyword>
<dbReference type="AlphaFoldDB" id="A0ABC8RA36"/>
<proteinExistence type="predicted"/>
<organism evidence="1 2">
    <name type="scientific">Ilex paraguariensis</name>
    <name type="common">yerba mate</name>
    <dbReference type="NCBI Taxonomy" id="185542"/>
    <lineage>
        <taxon>Eukaryota</taxon>
        <taxon>Viridiplantae</taxon>
        <taxon>Streptophyta</taxon>
        <taxon>Embryophyta</taxon>
        <taxon>Tracheophyta</taxon>
        <taxon>Spermatophyta</taxon>
        <taxon>Magnoliopsida</taxon>
        <taxon>eudicotyledons</taxon>
        <taxon>Gunneridae</taxon>
        <taxon>Pentapetalae</taxon>
        <taxon>asterids</taxon>
        <taxon>campanulids</taxon>
        <taxon>Aquifoliales</taxon>
        <taxon>Aquifoliaceae</taxon>
        <taxon>Ilex</taxon>
    </lineage>
</organism>
<gene>
    <name evidence="1" type="ORF">ILEXP_LOCUS8691</name>
</gene>
<sequence length="64" mass="7566">MDRITMLVKDKTKQTQVHDGYSPQYPGKRCSREETLMRLMAKGSLGVLSRALGWKLRHRWFMLQ</sequence>
<accession>A0ABC8RA36</accession>